<evidence type="ECO:0000313" key="1">
    <source>
        <dbReference type="EMBL" id="SED60709.1"/>
    </source>
</evidence>
<dbReference type="STRING" id="561176.SAMN04488561_0086"/>
<reference evidence="2" key="1">
    <citation type="submission" date="2016-10" db="EMBL/GenBank/DDBJ databases">
        <authorList>
            <person name="Varghese N."/>
            <person name="Submissions S."/>
        </authorList>
    </citation>
    <scope>NUCLEOTIDE SEQUENCE [LARGE SCALE GENOMIC DNA]</scope>
    <source>
        <strain evidence="2">DSM 45237</strain>
    </source>
</reference>
<name>A0A1H5C1I5_9ACTN</name>
<sequence length="731" mass="77400">MNTPAMVSPFVGSALQAERPPEQAAESTLPGLLSPFSASRLEAGGDDGELFEDLLAELEDEAFDDAVEALVDEAAAMHLTAPWDGEADGRDTQLEAWSARLLDEARRVLDHLEQTFAGRTPESVAEDEIELAAAQARTDTMSPAAEQFLGGLVDKVKSGFAKVKTAATAVARTGLSVLGSITGLGQLTGILKKLVEPLVKRVLNAARNRLPASLQGPATALAARLGIRVPETGREVAQDFDRQYAQALTVTDEAAAEELLVAADDAGRAAGEDPVAGLDAARARLAAELADATPGEAPVAPVEQFVPAVTAAMPLVRTAVRLIGRDRVKRLLAEPLAAFIAPFVGHQAARSLAPPIADTGLKLLRLEHEEAAVLGAEALVSTLEETVRQVLSLPAESLADDVRVAAEVQEAFAEAAARYLPPRVLRADLGEDEAEPEAGGWIMMPRGPRPRYRYRAYTHPYRVLLSRPTARAIVVGGEETLEERLLDDGVAGWPAEVEVQLFEAMTGTRRGHLAAAGDEDATLSPDEFGELTPQVAGALLQRPALGARGPRAAGARAGTPAAPGQRLFRVVVPGRPGHARRVRRLAVRVDLSGPAPRLRVHLRIGERMAHTLAGQLDRRAHTQVIATVRRLLGPPVRDWLARRLGRSRALNTPRPMPPERRRALAEALAEGMITALAKELPAAGPTLAGAAQDPAAGLTLTFTFPFASRDALAAGPPGPPVLAIRPGLRHG</sequence>
<dbReference type="Proteomes" id="UP000181980">
    <property type="component" value="Unassembled WGS sequence"/>
</dbReference>
<protein>
    <submittedName>
        <fullName evidence="1">Uncharacterized protein</fullName>
    </submittedName>
</protein>
<dbReference type="AlphaFoldDB" id="A0A1H5C1I5"/>
<accession>A0A1H5C1I5</accession>
<dbReference type="RefSeq" id="WP_069113974.1">
    <property type="nucleotide sequence ID" value="NZ_FNUC01000001.1"/>
</dbReference>
<evidence type="ECO:0000313" key="2">
    <source>
        <dbReference type="Proteomes" id="UP000181980"/>
    </source>
</evidence>
<organism evidence="1 2">
    <name type="scientific">Jiangella alba</name>
    <dbReference type="NCBI Taxonomy" id="561176"/>
    <lineage>
        <taxon>Bacteria</taxon>
        <taxon>Bacillati</taxon>
        <taxon>Actinomycetota</taxon>
        <taxon>Actinomycetes</taxon>
        <taxon>Jiangellales</taxon>
        <taxon>Jiangellaceae</taxon>
        <taxon>Jiangella</taxon>
    </lineage>
</organism>
<gene>
    <name evidence="1" type="ORF">SAMN04488561_0086</name>
</gene>
<dbReference type="OrthoDB" id="5501404at2"/>
<keyword evidence="2" id="KW-1185">Reference proteome</keyword>
<dbReference type="EMBL" id="FNUC01000001">
    <property type="protein sequence ID" value="SED60709.1"/>
    <property type="molecule type" value="Genomic_DNA"/>
</dbReference>
<proteinExistence type="predicted"/>